<keyword evidence="1" id="KW-0472">Membrane</keyword>
<dbReference type="HOGENOM" id="CLU_083843_0_1_9"/>
<dbReference type="PANTHER" id="PTHR40078">
    <property type="entry name" value="INTEGRAL MEMBRANE PROTEIN-RELATED"/>
    <property type="match status" value="1"/>
</dbReference>
<dbReference type="InterPro" id="IPR038750">
    <property type="entry name" value="YczE/YyaS-like"/>
</dbReference>
<organism evidence="2 3">
    <name type="scientific">Eubacterium cellulosolvens (strain ATCC 43171 / JCM 9499 / 6)</name>
    <name type="common">Cillobacterium cellulosolvens</name>
    <dbReference type="NCBI Taxonomy" id="633697"/>
    <lineage>
        <taxon>Bacteria</taxon>
        <taxon>Bacillati</taxon>
        <taxon>Bacillota</taxon>
        <taxon>Clostridia</taxon>
        <taxon>Eubacteriales</taxon>
        <taxon>Eubacteriaceae</taxon>
        <taxon>Eubacterium</taxon>
    </lineage>
</organism>
<dbReference type="eggNOG" id="COG2364">
    <property type="taxonomic scope" value="Bacteria"/>
</dbReference>
<gene>
    <name evidence="2" type="ORF">EubceDRAFT1_2854</name>
</gene>
<dbReference type="OrthoDB" id="154912at2"/>
<keyword evidence="1" id="KW-0812">Transmembrane</keyword>
<dbReference type="Proteomes" id="UP000005753">
    <property type="component" value="Chromosome"/>
</dbReference>
<dbReference type="EMBL" id="CM001487">
    <property type="protein sequence ID" value="EIM58548.1"/>
    <property type="molecule type" value="Genomic_DNA"/>
</dbReference>
<keyword evidence="3" id="KW-1185">Reference proteome</keyword>
<name>I5AXM5_EUBC6</name>
<keyword evidence="1" id="KW-1133">Transmembrane helix</keyword>
<dbReference type="PANTHER" id="PTHR40078:SF1">
    <property type="entry name" value="INTEGRAL MEMBRANE PROTEIN"/>
    <property type="match status" value="1"/>
</dbReference>
<feature type="transmembrane region" description="Helical" evidence="1">
    <location>
        <begin position="73"/>
        <end position="91"/>
    </location>
</feature>
<feature type="transmembrane region" description="Helical" evidence="1">
    <location>
        <begin position="48"/>
        <end position="68"/>
    </location>
</feature>
<feature type="transmembrane region" description="Helical" evidence="1">
    <location>
        <begin position="111"/>
        <end position="131"/>
    </location>
</feature>
<feature type="transmembrane region" description="Helical" evidence="1">
    <location>
        <begin position="152"/>
        <end position="175"/>
    </location>
</feature>
<feature type="transmembrane region" description="Helical" evidence="1">
    <location>
        <begin position="12"/>
        <end position="36"/>
    </location>
</feature>
<evidence type="ECO:0000313" key="2">
    <source>
        <dbReference type="EMBL" id="EIM58548.1"/>
    </source>
</evidence>
<sequence length="231" mass="25103">MKRRIIGEWLKILVGLTFFAYGVHLTICAGIGLSPWDCLGTGISYHTPLNYGMAMTWMSVLILVIDFLLREKIGFGTIIDALFTGNAAQFFNDHDPFSNKLLPEFADGNYLLRAAVLIAGLYFMAVGQYIYMKNGQGCGPRDSLLIGIGKRLPKVPIGVIEILLLAVVLLTGVFLGGPVGSGTIITTFGTGAAMQMVFRGLRFDPRAIRHRSVQEIIAELSGGASGLYNRI</sequence>
<protein>
    <submittedName>
        <fullName evidence="2">Putative membrane protein</fullName>
    </submittedName>
</protein>
<dbReference type="AlphaFoldDB" id="I5AXM5"/>
<proteinExistence type="predicted"/>
<evidence type="ECO:0000256" key="1">
    <source>
        <dbReference type="SAM" id="Phobius"/>
    </source>
</evidence>
<evidence type="ECO:0000313" key="3">
    <source>
        <dbReference type="Proteomes" id="UP000005753"/>
    </source>
</evidence>
<feature type="transmembrane region" description="Helical" evidence="1">
    <location>
        <begin position="181"/>
        <end position="201"/>
    </location>
</feature>
<accession>I5AXM5</accession>
<reference evidence="2 3" key="2">
    <citation type="submission" date="2012-02" db="EMBL/GenBank/DDBJ databases">
        <title>Improved High-Quality Draft sequence of Eubacterium cellulosolvens 6.</title>
        <authorList>
            <consortium name="US DOE Joint Genome Institute"/>
            <person name="Lucas S."/>
            <person name="Han J."/>
            <person name="Lapidus A."/>
            <person name="Cheng J.-F."/>
            <person name="Goodwin L."/>
            <person name="Pitluck S."/>
            <person name="Peters L."/>
            <person name="Mikhailova N."/>
            <person name="Gu W."/>
            <person name="Detter J.C."/>
            <person name="Han C."/>
            <person name="Tapia R."/>
            <person name="Land M."/>
            <person name="Hauser L."/>
            <person name="Kyrpides N."/>
            <person name="Ivanova N."/>
            <person name="Pagani I."/>
            <person name="Johnson E."/>
            <person name="Mukhopadhyay B."/>
            <person name="Anderson I."/>
            <person name="Woyke T."/>
        </authorList>
    </citation>
    <scope>NUCLEOTIDE SEQUENCE [LARGE SCALE GENOMIC DNA]</scope>
    <source>
        <strain evidence="2 3">6</strain>
    </source>
</reference>
<reference evidence="2 3" key="1">
    <citation type="submission" date="2010-08" db="EMBL/GenBank/DDBJ databases">
        <authorList>
            <consortium name="US DOE Joint Genome Institute (JGI-PGF)"/>
            <person name="Lucas S."/>
            <person name="Copeland A."/>
            <person name="Lapidus A."/>
            <person name="Cheng J.-F."/>
            <person name="Bruce D."/>
            <person name="Goodwin L."/>
            <person name="Pitluck S."/>
            <person name="Land M.L."/>
            <person name="Hauser L."/>
            <person name="Chang Y.-J."/>
            <person name="Anderson I.J."/>
            <person name="Johnson E."/>
            <person name="Mulhopadhyay B."/>
            <person name="Kyrpides N."/>
            <person name="Woyke T.J."/>
        </authorList>
    </citation>
    <scope>NUCLEOTIDE SEQUENCE [LARGE SCALE GENOMIC DNA]</scope>
    <source>
        <strain evidence="2 3">6</strain>
    </source>
</reference>
<dbReference type="Pfam" id="PF19700">
    <property type="entry name" value="DUF6198"/>
    <property type="match status" value="1"/>
</dbReference>